<dbReference type="PANTHER" id="PTHR43667:SF1">
    <property type="entry name" value="CYCLOPROPANE-FATTY-ACYL-PHOSPHOLIPID SYNTHASE"/>
    <property type="match status" value="1"/>
</dbReference>
<evidence type="ECO:0000256" key="4">
    <source>
        <dbReference type="ARBA" id="ARBA00022691"/>
    </source>
</evidence>
<dbReference type="InterPro" id="IPR003333">
    <property type="entry name" value="CMAS"/>
</dbReference>
<keyword evidence="5" id="KW-0443">Lipid metabolism</keyword>
<protein>
    <submittedName>
        <fullName evidence="6">Cyclopropane-fatty-acyl-phospholipid synthase</fullName>
    </submittedName>
</protein>
<proteinExistence type="inferred from homology"/>
<organism evidence="6 7">
    <name type="scientific">Dactylosporangium siamense</name>
    <dbReference type="NCBI Taxonomy" id="685454"/>
    <lineage>
        <taxon>Bacteria</taxon>
        <taxon>Bacillati</taxon>
        <taxon>Actinomycetota</taxon>
        <taxon>Actinomycetes</taxon>
        <taxon>Micromonosporales</taxon>
        <taxon>Micromonosporaceae</taxon>
        <taxon>Dactylosporangium</taxon>
    </lineage>
</organism>
<dbReference type="RefSeq" id="WP_203843896.1">
    <property type="nucleotide sequence ID" value="NZ_BAAAVW010000003.1"/>
</dbReference>
<dbReference type="InterPro" id="IPR029063">
    <property type="entry name" value="SAM-dependent_MTases_sf"/>
</dbReference>
<evidence type="ECO:0000313" key="7">
    <source>
        <dbReference type="Proteomes" id="UP000660611"/>
    </source>
</evidence>
<dbReference type="AlphaFoldDB" id="A0A919PEY5"/>
<comment type="similarity">
    <text evidence="1">Belongs to the CFA/CMAS family.</text>
</comment>
<keyword evidence="4" id="KW-0949">S-adenosyl-L-methionine</keyword>
<name>A0A919PEY5_9ACTN</name>
<sequence length="428" mass="46477">MTATIASTGAAHQLEALVAGATGGTLPIRLRAWDGSETGPAGGPTLVIRDRRALRRLLWHPDELGLAQAYIAGEIDVDGDLAEGLRQVWRHARAHRLTGGAAKVSRLRAARIALALGVLGPRPKAPDAQAKLAGTIHSRARDRAAISYHYDLSNAFYQLLLDEHMAYSCGYWTSTDIGYGLADAQHDKLELICRKLGLRPGMRLLDVGCGWGSLSLHAARHHGVDVVGVTLSEQQRAFVTNRAAERGTTGVEIRLQDYRDVTDGPFDAIATVEMGEHVGADQYPVFAAKLHGLLAPRGRLLVQQMSRRGHAPGGGPFIESYVAPDMHMRPVGETVALLEDAGLEVRDVHAMREHYVRTVDAWLDTLERRWDDVVELVGEPVARVWRLYLVGGALTFEEGRMGVDQILAVRRTPDGDSGIGIGIGPVPR</sequence>
<comment type="caution">
    <text evidence="6">The sequence shown here is derived from an EMBL/GenBank/DDBJ whole genome shotgun (WGS) entry which is preliminary data.</text>
</comment>
<dbReference type="GO" id="GO:0032259">
    <property type="term" value="P:methylation"/>
    <property type="evidence" value="ECO:0007669"/>
    <property type="project" value="UniProtKB-KW"/>
</dbReference>
<dbReference type="EMBL" id="BONQ01000002">
    <property type="protein sequence ID" value="GIG42006.1"/>
    <property type="molecule type" value="Genomic_DNA"/>
</dbReference>
<keyword evidence="2" id="KW-0489">Methyltransferase</keyword>
<dbReference type="Proteomes" id="UP000660611">
    <property type="component" value="Unassembled WGS sequence"/>
</dbReference>
<accession>A0A919PEY5</accession>
<dbReference type="GO" id="GO:0008610">
    <property type="term" value="P:lipid biosynthetic process"/>
    <property type="evidence" value="ECO:0007669"/>
    <property type="project" value="InterPro"/>
</dbReference>
<gene>
    <name evidence="6" type="primary">cfa</name>
    <name evidence="6" type="ORF">Dsi01nite_000470</name>
</gene>
<dbReference type="Gene3D" id="3.40.50.150">
    <property type="entry name" value="Vaccinia Virus protein VP39"/>
    <property type="match status" value="1"/>
</dbReference>
<keyword evidence="3" id="KW-0808">Transferase</keyword>
<evidence type="ECO:0000256" key="5">
    <source>
        <dbReference type="ARBA" id="ARBA00023098"/>
    </source>
</evidence>
<evidence type="ECO:0000313" key="6">
    <source>
        <dbReference type="EMBL" id="GIG42006.1"/>
    </source>
</evidence>
<dbReference type="SUPFAM" id="SSF53335">
    <property type="entry name" value="S-adenosyl-L-methionine-dependent methyltransferases"/>
    <property type="match status" value="1"/>
</dbReference>
<dbReference type="PANTHER" id="PTHR43667">
    <property type="entry name" value="CYCLOPROPANE-FATTY-ACYL-PHOSPHOLIPID SYNTHASE"/>
    <property type="match status" value="1"/>
</dbReference>
<dbReference type="CDD" id="cd02440">
    <property type="entry name" value="AdoMet_MTases"/>
    <property type="match status" value="1"/>
</dbReference>
<reference evidence="6" key="1">
    <citation type="submission" date="2021-01" db="EMBL/GenBank/DDBJ databases">
        <title>Whole genome shotgun sequence of Dactylosporangium siamense NBRC 106093.</title>
        <authorList>
            <person name="Komaki H."/>
            <person name="Tamura T."/>
        </authorList>
    </citation>
    <scope>NUCLEOTIDE SEQUENCE</scope>
    <source>
        <strain evidence="6">NBRC 106093</strain>
    </source>
</reference>
<keyword evidence="7" id="KW-1185">Reference proteome</keyword>
<evidence type="ECO:0000256" key="2">
    <source>
        <dbReference type="ARBA" id="ARBA00022603"/>
    </source>
</evidence>
<dbReference type="Pfam" id="PF02353">
    <property type="entry name" value="CMAS"/>
    <property type="match status" value="1"/>
</dbReference>
<evidence type="ECO:0000256" key="1">
    <source>
        <dbReference type="ARBA" id="ARBA00010815"/>
    </source>
</evidence>
<dbReference type="InterPro" id="IPR050723">
    <property type="entry name" value="CFA/CMAS"/>
</dbReference>
<dbReference type="PIRSF" id="PIRSF003085">
    <property type="entry name" value="CMAS"/>
    <property type="match status" value="1"/>
</dbReference>
<dbReference type="GO" id="GO:0008168">
    <property type="term" value="F:methyltransferase activity"/>
    <property type="evidence" value="ECO:0007669"/>
    <property type="project" value="UniProtKB-KW"/>
</dbReference>
<evidence type="ECO:0000256" key="3">
    <source>
        <dbReference type="ARBA" id="ARBA00022679"/>
    </source>
</evidence>